<dbReference type="GeneID" id="118344862"/>
<accession>A0A6P9E4P4</accession>
<feature type="compositionally biased region" description="Pro residues" evidence="1">
    <location>
        <begin position="50"/>
        <end position="91"/>
    </location>
</feature>
<evidence type="ECO:0000256" key="2">
    <source>
        <dbReference type="SAM" id="SignalP"/>
    </source>
</evidence>
<proteinExistence type="predicted"/>
<protein>
    <submittedName>
        <fullName evidence="4">Wiskott-Aldrich syndrome protein family member 2-like</fullName>
    </submittedName>
</protein>
<evidence type="ECO:0000256" key="1">
    <source>
        <dbReference type="SAM" id="MobiDB-lite"/>
    </source>
</evidence>
<dbReference type="Proteomes" id="UP000235220">
    <property type="component" value="Chromosome 16"/>
</dbReference>
<dbReference type="AlphaFoldDB" id="A0A6P9E4P4"/>
<dbReference type="Gramene" id="Jr16_01720_p1">
    <property type="protein sequence ID" value="cds.Jr16_01720_p1"/>
    <property type="gene ID" value="Jr16_01720"/>
</dbReference>
<feature type="signal peptide" evidence="2">
    <location>
        <begin position="1"/>
        <end position="39"/>
    </location>
</feature>
<dbReference type="PANTHER" id="PTHR35094:SF1">
    <property type="entry name" value="PROTEIN, PUTATIVE-RELATED"/>
    <property type="match status" value="1"/>
</dbReference>
<dbReference type="KEGG" id="jre:118344862"/>
<keyword evidence="3" id="KW-1185">Reference proteome</keyword>
<dbReference type="RefSeq" id="XP_035542474.1">
    <property type="nucleotide sequence ID" value="XM_035686581.1"/>
</dbReference>
<evidence type="ECO:0000313" key="3">
    <source>
        <dbReference type="Proteomes" id="UP000235220"/>
    </source>
</evidence>
<name>A0A6P9E4P4_JUGRE</name>
<feature type="region of interest" description="Disordered" evidence="1">
    <location>
        <begin position="37"/>
        <end position="92"/>
    </location>
</feature>
<evidence type="ECO:0000313" key="4">
    <source>
        <dbReference type="RefSeq" id="XP_035542474.1"/>
    </source>
</evidence>
<gene>
    <name evidence="4" type="primary">LOC118344862</name>
</gene>
<reference evidence="4" key="1">
    <citation type="submission" date="2025-08" db="UniProtKB">
        <authorList>
            <consortium name="RefSeq"/>
        </authorList>
    </citation>
    <scope>IDENTIFICATION</scope>
    <source>
        <tissue evidence="4">Leaves</tissue>
    </source>
</reference>
<dbReference type="KEGG" id="jre:109021679"/>
<dbReference type="RefSeq" id="XP_018859912.2">
    <property type="nucleotide sequence ID" value="XM_019004367.2"/>
</dbReference>
<dbReference type="PANTHER" id="PTHR35094">
    <property type="entry name" value="LEUCINE-RICH REPEAT EXTENSIN-LIKE PROTEIN 2"/>
    <property type="match status" value="1"/>
</dbReference>
<sequence>MYSGLNMPIKINPFNDARLLLTLFLVIIAVFTVPGTAEGDEKCTSCTQISPPPPSPPPPCPPPPPPPALPPPPPSPKKPPTQYCPPPPAPPSSFLYITGPPGNLYPIDEDFNGAAQDMVMRLPVLVACGLMLGLLPNLW</sequence>
<keyword evidence="2" id="KW-0732">Signal</keyword>
<feature type="chain" id="PRO_5043456309" evidence="2">
    <location>
        <begin position="40"/>
        <end position="139"/>
    </location>
</feature>
<organism evidence="3 4">
    <name type="scientific">Juglans regia</name>
    <name type="common">English walnut</name>
    <dbReference type="NCBI Taxonomy" id="51240"/>
    <lineage>
        <taxon>Eukaryota</taxon>
        <taxon>Viridiplantae</taxon>
        <taxon>Streptophyta</taxon>
        <taxon>Embryophyta</taxon>
        <taxon>Tracheophyta</taxon>
        <taxon>Spermatophyta</taxon>
        <taxon>Magnoliopsida</taxon>
        <taxon>eudicotyledons</taxon>
        <taxon>Gunneridae</taxon>
        <taxon>Pentapetalae</taxon>
        <taxon>rosids</taxon>
        <taxon>fabids</taxon>
        <taxon>Fagales</taxon>
        <taxon>Juglandaceae</taxon>
        <taxon>Juglans</taxon>
    </lineage>
</organism>
<dbReference type="OrthoDB" id="1728036at2759"/>